<dbReference type="AlphaFoldDB" id="A0A0B2VJX8"/>
<dbReference type="PANTHER" id="PTHR16091">
    <property type="entry name" value="TTC17 PROTEIN"/>
    <property type="match status" value="1"/>
</dbReference>
<evidence type="ECO:0000313" key="2">
    <source>
        <dbReference type="EMBL" id="KHN81325.1"/>
    </source>
</evidence>
<dbReference type="InterPro" id="IPR052630">
    <property type="entry name" value="TTC17"/>
</dbReference>
<accession>A0A0B2VJX8</accession>
<dbReference type="OrthoDB" id="2115703at2759"/>
<dbReference type="GO" id="GO:0030041">
    <property type="term" value="P:actin filament polymerization"/>
    <property type="evidence" value="ECO:0007669"/>
    <property type="project" value="TreeGrafter"/>
</dbReference>
<keyword evidence="1" id="KW-0802">TPR repeat</keyword>
<name>A0A0B2VJX8_TOXCA</name>
<feature type="repeat" description="TPR" evidence="1">
    <location>
        <begin position="1201"/>
        <end position="1234"/>
    </location>
</feature>
<gene>
    <name evidence="2" type="primary">TTC17</name>
    <name evidence="2" type="ORF">Tcan_08533</name>
</gene>
<dbReference type="EMBL" id="JPKZ01001543">
    <property type="protein sequence ID" value="KHN81325.1"/>
    <property type="molecule type" value="Genomic_DNA"/>
</dbReference>
<dbReference type="PANTHER" id="PTHR16091:SF1">
    <property type="entry name" value="TETRATRICOPEPTIDE REPEAT PROTEIN 17"/>
    <property type="match status" value="1"/>
</dbReference>
<dbReference type="Gene3D" id="1.25.40.10">
    <property type="entry name" value="Tetratricopeptide repeat domain"/>
    <property type="match status" value="3"/>
</dbReference>
<protein>
    <submittedName>
        <fullName evidence="2">Tetratricopeptide repeat protein 17</fullName>
    </submittedName>
</protein>
<comment type="caution">
    <text evidence="2">The sequence shown here is derived from an EMBL/GenBank/DDBJ whole genome shotgun (WGS) entry which is preliminary data.</text>
</comment>
<sequence>MKAVENAENLRVFCNRGDIEVNQVEYEICEGGQLKHDFSLVLAAMVGRNFLVLIAISFSVMRCFGFTHWMVTEDGLSIQSVPDSPFIMAQPHSLVQFLDQERKLDAISHNRELFSIHEKVIREQERADDPEIESKIRSTDVDCLTAGSLSTNRDPFITSYTLVDPIEDLEYMIGLVKDVNEDVPRENPHCTSDLPFSMHAFEHLPSMQQRAGLSIPYEHELQKPLPSRFRLLDFGHYVAVALKKEPTSAPLLNLAALYWRIKGEATNAIECLRRSLHYSPQEKRARAMFALGNVLHRAGHSSDAVVLYQLVLTEMDDAFVHMALGDALAVIQNRSEAIVEYEAAYARDPKIADAPLKAAALRCDLTLIDAMEKQHKNLLNTISEKNIYNNRYELVKNLEENVRKNVLDADGKLQSALIYEFFTYGPLPHVSCQTVKQAARLWMHCSIRDWRRYKAAVGDKHQKMVAAARRNVPQITNDTVGWPLDEEEEAESEELIEFLKHLEPFKGMDMDEPSGRPIYPCKIESSMNKLLERYLSKSWPNKTLCDANKWRHPMPNADNLPQLFMSPENKGYSVSDLLNKYLGLSPLKEHPLPWGLPQCGSLIRDQPLSSMFKLPGVVHASSRGRSVKYAEQRLRQTFTSMVGNRATQADVAQRIKTLIKYNIGPRWLVFNLAALYWRTAGVPGEAITCLRAALFFQPERHADVALTQLAQIVMRTATRGEYLNDAAALLNTAIHVDPNEPLTHFLNGVIQILQKKYSLAMAHVRAAVILDPLFQPAVDVLHALKCASKDEKELARQRIQARCCSPSQPNIFCFPSSGGDCFVTHKHGIYEANFCGSGDQPKNACMRATPFIPFIASSIANEFSELQYSERTNNVANRQDASSDAFDESTDNSDEIALDFGGDQCLQRIREKLKVATTSLSQTQVLYAGAKHVIREQTEETWEEEVPVHIVPFPEFPLSLSQNSDRRQMLVYDIELPEVLPLPLKEQVRRGLQYLQPSKTSDPNFCSNVKMSLSMLHEQTTSTWVSVSAKGVGLEQYMDLSNPAPAIAGFEPICPDLDAPSPLRTFDHLPAYHLREQFIFYKPEKALTDAFQSLGNERERIEHVAGRLLIAMKVSKLTPSLSKNQDGGVHWTLSTASTLYWRVKGDAVNALKCLRHSLNNAPSDMKDVALVSMANIYHQAGLLHSALIAGGAALGISPKLVAIHFTLANIYASMADYEHALEFYYSTLSLQSNFEPAKERIRAIYCHTGNTFRFQNHAILR</sequence>
<dbReference type="STRING" id="6265.A0A0B2VJX8"/>
<dbReference type="SUPFAM" id="SSF48452">
    <property type="entry name" value="TPR-like"/>
    <property type="match status" value="1"/>
</dbReference>
<keyword evidence="3" id="KW-1185">Reference proteome</keyword>
<dbReference type="Proteomes" id="UP000031036">
    <property type="component" value="Unassembled WGS sequence"/>
</dbReference>
<evidence type="ECO:0000313" key="3">
    <source>
        <dbReference type="Proteomes" id="UP000031036"/>
    </source>
</evidence>
<dbReference type="InterPro" id="IPR019734">
    <property type="entry name" value="TPR_rpt"/>
</dbReference>
<dbReference type="OMA" id="PFRINTF"/>
<organism evidence="2 3">
    <name type="scientific">Toxocara canis</name>
    <name type="common">Canine roundworm</name>
    <dbReference type="NCBI Taxonomy" id="6265"/>
    <lineage>
        <taxon>Eukaryota</taxon>
        <taxon>Metazoa</taxon>
        <taxon>Ecdysozoa</taxon>
        <taxon>Nematoda</taxon>
        <taxon>Chromadorea</taxon>
        <taxon>Rhabditida</taxon>
        <taxon>Spirurina</taxon>
        <taxon>Ascaridomorpha</taxon>
        <taxon>Ascaridoidea</taxon>
        <taxon>Toxocaridae</taxon>
        <taxon>Toxocara</taxon>
    </lineage>
</organism>
<proteinExistence type="predicted"/>
<dbReference type="GO" id="GO:0015629">
    <property type="term" value="C:actin cytoskeleton"/>
    <property type="evidence" value="ECO:0007669"/>
    <property type="project" value="TreeGrafter"/>
</dbReference>
<reference evidence="2 3" key="1">
    <citation type="submission" date="2014-11" db="EMBL/GenBank/DDBJ databases">
        <title>Genetic blueprint of the zoonotic pathogen Toxocara canis.</title>
        <authorList>
            <person name="Zhu X.-Q."/>
            <person name="Korhonen P.K."/>
            <person name="Cai H."/>
            <person name="Young N.D."/>
            <person name="Nejsum P."/>
            <person name="von Samson-Himmelstjerna G."/>
            <person name="Boag P.R."/>
            <person name="Tan P."/>
            <person name="Li Q."/>
            <person name="Min J."/>
            <person name="Yang Y."/>
            <person name="Wang X."/>
            <person name="Fang X."/>
            <person name="Hall R.S."/>
            <person name="Hofmann A."/>
            <person name="Sternberg P.W."/>
            <person name="Jex A.R."/>
            <person name="Gasser R.B."/>
        </authorList>
    </citation>
    <scope>NUCLEOTIDE SEQUENCE [LARGE SCALE GENOMIC DNA]</scope>
    <source>
        <strain evidence="2">PN_DK_2014</strain>
    </source>
</reference>
<dbReference type="SMART" id="SM00028">
    <property type="entry name" value="TPR"/>
    <property type="match status" value="6"/>
</dbReference>
<evidence type="ECO:0000256" key="1">
    <source>
        <dbReference type="PROSITE-ProRule" id="PRU00339"/>
    </source>
</evidence>
<dbReference type="PROSITE" id="PS50005">
    <property type="entry name" value="TPR"/>
    <property type="match status" value="1"/>
</dbReference>
<dbReference type="InterPro" id="IPR011990">
    <property type="entry name" value="TPR-like_helical_dom_sf"/>
</dbReference>
<dbReference type="GO" id="GO:0005737">
    <property type="term" value="C:cytoplasm"/>
    <property type="evidence" value="ECO:0007669"/>
    <property type="project" value="TreeGrafter"/>
</dbReference>